<dbReference type="InterPro" id="IPR027417">
    <property type="entry name" value="P-loop_NTPase"/>
</dbReference>
<dbReference type="Gene3D" id="3.40.50.300">
    <property type="entry name" value="P-loop containing nucleotide triphosphate hydrolases"/>
    <property type="match status" value="2"/>
</dbReference>
<dbReference type="SUPFAM" id="SSF52540">
    <property type="entry name" value="P-loop containing nucleoside triphosphate hydrolases"/>
    <property type="match status" value="2"/>
</dbReference>
<name>A0ABV5W8J0_9BACL</name>
<dbReference type="RefSeq" id="WP_344904591.1">
    <property type="nucleotide sequence ID" value="NZ_BAAAYO010000002.1"/>
</dbReference>
<evidence type="ECO:0008006" key="3">
    <source>
        <dbReference type="Google" id="ProtNLM"/>
    </source>
</evidence>
<gene>
    <name evidence="1" type="ORF">ACFFNY_35470</name>
</gene>
<evidence type="ECO:0000313" key="2">
    <source>
        <dbReference type="Proteomes" id="UP001589619"/>
    </source>
</evidence>
<organism evidence="1 2">
    <name type="scientific">Paenibacillus hodogayensis</name>
    <dbReference type="NCBI Taxonomy" id="279208"/>
    <lineage>
        <taxon>Bacteria</taxon>
        <taxon>Bacillati</taxon>
        <taxon>Bacillota</taxon>
        <taxon>Bacilli</taxon>
        <taxon>Bacillales</taxon>
        <taxon>Paenibacillaceae</taxon>
        <taxon>Paenibacillus</taxon>
    </lineage>
</organism>
<accession>A0ABV5W8J0</accession>
<dbReference type="EMBL" id="JBHMAG010000029">
    <property type="protein sequence ID" value="MFB9756897.1"/>
    <property type="molecule type" value="Genomic_DNA"/>
</dbReference>
<protein>
    <recommendedName>
        <fullName evidence="3">Nucleotide kinase</fullName>
    </recommendedName>
</protein>
<keyword evidence="2" id="KW-1185">Reference proteome</keyword>
<comment type="caution">
    <text evidence="1">The sequence shown here is derived from an EMBL/GenBank/DDBJ whole genome shotgun (WGS) entry which is preliminary data.</text>
</comment>
<dbReference type="Proteomes" id="UP001589619">
    <property type="component" value="Unassembled WGS sequence"/>
</dbReference>
<reference evidence="1 2" key="1">
    <citation type="submission" date="2024-09" db="EMBL/GenBank/DDBJ databases">
        <authorList>
            <person name="Sun Q."/>
            <person name="Mori K."/>
        </authorList>
    </citation>
    <scope>NUCLEOTIDE SEQUENCE [LARGE SCALE GENOMIC DNA]</scope>
    <source>
        <strain evidence="1 2">JCM 12520</strain>
    </source>
</reference>
<sequence length="368" mass="40176">MAGTEKHYFAEGNTALGPYHLYESAFQKTERLVTLTGMPGTGKSVILRRIADALLADGYEVELFHSPSDSSSLDALNIDALKLGVVGSSAGRLALSGRPDTEVRTVDLNGAVRTDELTASRDRLDILRVQIQAAYGKAYYTFSQALRVHDEWERFYIESMLFDEANKVTEELIESFFGERVLDKTGSARHLFLGAATPAGAVDFVPGITEGAKRRIFVKGRPGSGKSTMLKKLAAAAAERGFDAEIFHCGFDPNSLDMVVFPEIGVAIFDSTAPHEHDPSREGDEILDMYERAMLPGTDEKYAGQVSGIRTRYKDTMSQATAYLAEAKALNDELQGIHAAAVDTGEVERLGDRLLAEIRDWTAAQGAR</sequence>
<evidence type="ECO:0000313" key="1">
    <source>
        <dbReference type="EMBL" id="MFB9756897.1"/>
    </source>
</evidence>
<proteinExistence type="predicted"/>